<evidence type="ECO:0000256" key="1">
    <source>
        <dbReference type="ARBA" id="ARBA00004651"/>
    </source>
</evidence>
<evidence type="ECO:0000256" key="4">
    <source>
        <dbReference type="ARBA" id="ARBA00022448"/>
    </source>
</evidence>
<dbReference type="PANTHER" id="PTHR42985">
    <property type="entry name" value="SODIUM-COUPLED MONOCARBOXYLATE TRANSPORTER"/>
    <property type="match status" value="1"/>
</dbReference>
<feature type="transmembrane region" description="Helical" evidence="13">
    <location>
        <begin position="113"/>
        <end position="139"/>
    </location>
</feature>
<dbReference type="InterPro" id="IPR029058">
    <property type="entry name" value="AB_hydrolase_fold"/>
</dbReference>
<protein>
    <recommendedName>
        <fullName evidence="16">Sodium-dependent multivitamin transporter</fullName>
    </recommendedName>
</protein>
<organism evidence="14 15">
    <name type="scientific">Intoshia linei</name>
    <dbReference type="NCBI Taxonomy" id="1819745"/>
    <lineage>
        <taxon>Eukaryota</taxon>
        <taxon>Metazoa</taxon>
        <taxon>Spiralia</taxon>
        <taxon>Lophotrochozoa</taxon>
        <taxon>Mesozoa</taxon>
        <taxon>Orthonectida</taxon>
        <taxon>Rhopaluridae</taxon>
        <taxon>Intoshia</taxon>
    </lineage>
</organism>
<comment type="similarity">
    <text evidence="3 12">Belongs to the sodium:solute symporter (SSF) (TC 2.A.21) family.</text>
</comment>
<accession>A0A177ARH5</accession>
<dbReference type="Pfam" id="PF00474">
    <property type="entry name" value="SSF"/>
    <property type="match status" value="1"/>
</dbReference>
<keyword evidence="6 13" id="KW-0812">Transmembrane</keyword>
<keyword evidence="15" id="KW-1185">Reference proteome</keyword>
<feature type="transmembrane region" description="Helical" evidence="13">
    <location>
        <begin position="190"/>
        <end position="207"/>
    </location>
</feature>
<dbReference type="Proteomes" id="UP000078046">
    <property type="component" value="Unassembled WGS sequence"/>
</dbReference>
<evidence type="ECO:0000256" key="13">
    <source>
        <dbReference type="SAM" id="Phobius"/>
    </source>
</evidence>
<dbReference type="OrthoDB" id="6132759at2759"/>
<evidence type="ECO:0000256" key="9">
    <source>
        <dbReference type="ARBA" id="ARBA00023065"/>
    </source>
</evidence>
<dbReference type="PROSITE" id="PS50283">
    <property type="entry name" value="NA_SOLUT_SYMP_3"/>
    <property type="match status" value="1"/>
</dbReference>
<comment type="caution">
    <text evidence="14">The sequence shown here is derived from an EMBL/GenBank/DDBJ whole genome shotgun (WGS) entry which is preliminary data.</text>
</comment>
<comment type="similarity">
    <text evidence="2">Belongs to the NDRG family.</text>
</comment>
<evidence type="ECO:0008006" key="16">
    <source>
        <dbReference type="Google" id="ProtNLM"/>
    </source>
</evidence>
<dbReference type="Gene3D" id="1.20.1730.10">
    <property type="entry name" value="Sodium/glucose cotransporter"/>
    <property type="match status" value="1"/>
</dbReference>
<keyword evidence="8" id="KW-0915">Sodium</keyword>
<evidence type="ECO:0000313" key="14">
    <source>
        <dbReference type="EMBL" id="OAF64598.1"/>
    </source>
</evidence>
<feature type="transmembrane region" description="Helical" evidence="13">
    <location>
        <begin position="308"/>
        <end position="333"/>
    </location>
</feature>
<evidence type="ECO:0000256" key="7">
    <source>
        <dbReference type="ARBA" id="ARBA00022989"/>
    </source>
</evidence>
<evidence type="ECO:0000313" key="15">
    <source>
        <dbReference type="Proteomes" id="UP000078046"/>
    </source>
</evidence>
<keyword evidence="7 13" id="KW-1133">Transmembrane helix</keyword>
<dbReference type="InterPro" id="IPR038377">
    <property type="entry name" value="Na/Glc_symporter_sf"/>
</dbReference>
<comment type="subcellular location">
    <subcellularLocation>
        <location evidence="1">Cell membrane</location>
        <topology evidence="1">Multi-pass membrane protein</topology>
    </subcellularLocation>
</comment>
<evidence type="ECO:0000256" key="5">
    <source>
        <dbReference type="ARBA" id="ARBA00022475"/>
    </source>
</evidence>
<evidence type="ECO:0000256" key="11">
    <source>
        <dbReference type="ARBA" id="ARBA00023201"/>
    </source>
</evidence>
<keyword evidence="10 13" id="KW-0472">Membrane</keyword>
<dbReference type="InterPro" id="IPR004142">
    <property type="entry name" value="NDRG"/>
</dbReference>
<evidence type="ECO:0000256" key="8">
    <source>
        <dbReference type="ARBA" id="ARBA00023053"/>
    </source>
</evidence>
<feature type="transmembrane region" description="Helical" evidence="13">
    <location>
        <begin position="219"/>
        <end position="237"/>
    </location>
</feature>
<dbReference type="EMBL" id="LWCA01001728">
    <property type="protein sequence ID" value="OAF64598.1"/>
    <property type="molecule type" value="Genomic_DNA"/>
</dbReference>
<dbReference type="AlphaFoldDB" id="A0A177ARH5"/>
<keyword evidence="11" id="KW-0739">Sodium transport</keyword>
<sequence>MAATVPTLSAYGFSSAWGDEVVDFHSNLNPEISSIVKFDGGGMVQEEKPKELFKAIVLFLHESGIYRKDTIIEYIVPSNVPIYQVSLSLIASFISAITVLGVPSEIYVNGASYIIICFAYILAILAANTLFIPVYYNCIKTSIFEYLEGRFNRLVAIFFAVIFVIQTIFYSSLALYGPSLAVSTVENVNIWYILCLIAFLSTIYTSLGGMKIVLWSDTIQALLILIGPIFIIFESAINNHGIINIVEKFNDYKKIPFFKFDLDLTTKNTVWQLIISGTIMYMSMYSSNQCEIQRLMTLRSLKKAKRSLWIIVPLKIIITLTMALCGICVNVYYGNEKLEGKNDQVYIVYVTNMCRVYTVDPIIPSSKPTKNERLTKKKFVRYVRLVNTS</sequence>
<keyword evidence="4" id="KW-0813">Transport</keyword>
<dbReference type="InterPro" id="IPR001734">
    <property type="entry name" value="Na/solute_symporter"/>
</dbReference>
<evidence type="ECO:0000256" key="2">
    <source>
        <dbReference type="ARBA" id="ARBA00005598"/>
    </source>
</evidence>
<dbReference type="Gene3D" id="3.40.50.1820">
    <property type="entry name" value="alpha/beta hydrolase"/>
    <property type="match status" value="1"/>
</dbReference>
<evidence type="ECO:0000256" key="12">
    <source>
        <dbReference type="RuleBase" id="RU362091"/>
    </source>
</evidence>
<dbReference type="Pfam" id="PF03096">
    <property type="entry name" value="Ndr"/>
    <property type="match status" value="1"/>
</dbReference>
<name>A0A177ARH5_9BILA</name>
<dbReference type="GO" id="GO:0005886">
    <property type="term" value="C:plasma membrane"/>
    <property type="evidence" value="ECO:0007669"/>
    <property type="project" value="UniProtKB-SubCell"/>
</dbReference>
<keyword evidence="5" id="KW-1003">Cell membrane</keyword>
<feature type="transmembrane region" description="Helical" evidence="13">
    <location>
        <begin position="82"/>
        <end position="101"/>
    </location>
</feature>
<keyword evidence="9" id="KW-0406">Ion transport</keyword>
<evidence type="ECO:0000256" key="3">
    <source>
        <dbReference type="ARBA" id="ARBA00006434"/>
    </source>
</evidence>
<proteinExistence type="inferred from homology"/>
<reference evidence="14 15" key="1">
    <citation type="submission" date="2016-04" db="EMBL/GenBank/DDBJ databases">
        <title>The genome of Intoshia linei affirms orthonectids as highly simplified spiralians.</title>
        <authorList>
            <person name="Mikhailov K.V."/>
            <person name="Slusarev G.S."/>
            <person name="Nikitin M.A."/>
            <person name="Logacheva M.D."/>
            <person name="Penin A."/>
            <person name="Aleoshin V."/>
            <person name="Panchin Y.V."/>
        </authorList>
    </citation>
    <scope>NUCLEOTIDE SEQUENCE [LARGE SCALE GENOMIC DNA]</scope>
    <source>
        <strain evidence="14">Intl2013</strain>
        <tissue evidence="14">Whole animal</tissue>
    </source>
</reference>
<dbReference type="PANTHER" id="PTHR42985:SF40">
    <property type="entry name" value="LD47995P-RELATED"/>
    <property type="match status" value="1"/>
</dbReference>
<feature type="transmembrane region" description="Helical" evidence="13">
    <location>
        <begin position="269"/>
        <end position="287"/>
    </location>
</feature>
<dbReference type="GO" id="GO:0015293">
    <property type="term" value="F:symporter activity"/>
    <property type="evidence" value="ECO:0007669"/>
    <property type="project" value="TreeGrafter"/>
</dbReference>
<feature type="transmembrane region" description="Helical" evidence="13">
    <location>
        <begin position="151"/>
        <end position="170"/>
    </location>
</feature>
<gene>
    <name evidence="14" type="ORF">A3Q56_07690</name>
</gene>
<evidence type="ECO:0000256" key="10">
    <source>
        <dbReference type="ARBA" id="ARBA00023136"/>
    </source>
</evidence>
<dbReference type="InterPro" id="IPR051163">
    <property type="entry name" value="Sodium:Solute_Symporter_SSF"/>
</dbReference>
<dbReference type="GO" id="GO:0006814">
    <property type="term" value="P:sodium ion transport"/>
    <property type="evidence" value="ECO:0007669"/>
    <property type="project" value="UniProtKB-KW"/>
</dbReference>
<evidence type="ECO:0000256" key="6">
    <source>
        <dbReference type="ARBA" id="ARBA00022692"/>
    </source>
</evidence>